<reference evidence="3" key="1">
    <citation type="submission" date="2022-07" db="EMBL/GenBank/DDBJ databases">
        <title>Ectorhizobium quercum gen.nov., sp. nov.</title>
        <authorList>
            <person name="Ma T."/>
            <person name="Li Y."/>
        </authorList>
    </citation>
    <scope>NUCLEOTIDE SEQUENCE</scope>
    <source>
        <strain evidence="3">BDR2-2</strain>
    </source>
</reference>
<keyword evidence="3" id="KW-0378">Hydrolase</keyword>
<sequence length="254" mass="27760">MTLLFRFIAVLLATLFSQTIAARADGDGDACRRLGFRDARFVVCSFDPARSDLRLFHSDGQGSAYGSFDAVTRALWRDHAFLDFAMNGGMYHRDLSPVGLFVENGVERKPLVVSEGFGNFHLLPNGVFHFGDGKAAVTEAKAFARSGATPRFATQSGPMLVIDGALHPRFLPDSDSFKIRNGVGVGRDGRVHFVVSEDRVRFYDFALLFRDELGCANALYLDGTVSSALIPVLGRHDRIFPMGPIISVVSRVPG</sequence>
<accession>A0AAE3SYQ0</accession>
<comment type="caution">
    <text evidence="3">The sequence shown here is derived from an EMBL/GenBank/DDBJ whole genome shotgun (WGS) entry which is preliminary data.</text>
</comment>
<keyword evidence="1" id="KW-0732">Signal</keyword>
<gene>
    <name evidence="3" type="ORF">NOF55_21970</name>
</gene>
<dbReference type="Proteomes" id="UP001208771">
    <property type="component" value="Unassembled WGS sequence"/>
</dbReference>
<evidence type="ECO:0000313" key="4">
    <source>
        <dbReference type="Proteomes" id="UP001208771"/>
    </source>
</evidence>
<feature type="signal peptide" evidence="1">
    <location>
        <begin position="1"/>
        <end position="21"/>
    </location>
</feature>
<name>A0AAE3SYQ0_9HYPH</name>
<dbReference type="Pfam" id="PF09992">
    <property type="entry name" value="NAGPA"/>
    <property type="match status" value="1"/>
</dbReference>
<evidence type="ECO:0000256" key="1">
    <source>
        <dbReference type="SAM" id="SignalP"/>
    </source>
</evidence>
<feature type="domain" description="Phosphodiester glycosidase" evidence="2">
    <location>
        <begin position="84"/>
        <end position="230"/>
    </location>
</feature>
<protein>
    <submittedName>
        <fullName evidence="3">Phosphodiester glycosidase family protein</fullName>
    </submittedName>
</protein>
<dbReference type="AlphaFoldDB" id="A0AAE3SYQ0"/>
<keyword evidence="4" id="KW-1185">Reference proteome</keyword>
<dbReference type="GO" id="GO:0016798">
    <property type="term" value="F:hydrolase activity, acting on glycosyl bonds"/>
    <property type="evidence" value="ECO:0007669"/>
    <property type="project" value="UniProtKB-KW"/>
</dbReference>
<dbReference type="InterPro" id="IPR018711">
    <property type="entry name" value="NAGPA"/>
</dbReference>
<evidence type="ECO:0000259" key="2">
    <source>
        <dbReference type="Pfam" id="PF09992"/>
    </source>
</evidence>
<feature type="chain" id="PRO_5042227068" evidence="1">
    <location>
        <begin position="22"/>
        <end position="254"/>
    </location>
</feature>
<proteinExistence type="predicted"/>
<keyword evidence="3" id="KW-0326">Glycosidase</keyword>
<organism evidence="3 4">
    <name type="scientific">Ectorhizobium quercum</name>
    <dbReference type="NCBI Taxonomy" id="2965071"/>
    <lineage>
        <taxon>Bacteria</taxon>
        <taxon>Pseudomonadati</taxon>
        <taxon>Pseudomonadota</taxon>
        <taxon>Alphaproteobacteria</taxon>
        <taxon>Hyphomicrobiales</taxon>
        <taxon>Rhizobiaceae</taxon>
        <taxon>Ectorhizobium</taxon>
    </lineage>
</organism>
<dbReference type="RefSeq" id="WP_306413276.1">
    <property type="nucleotide sequence ID" value="NZ_JANFPI010000011.1"/>
</dbReference>
<dbReference type="EMBL" id="JANFPI010000011">
    <property type="protein sequence ID" value="MCX8999775.1"/>
    <property type="molecule type" value="Genomic_DNA"/>
</dbReference>
<evidence type="ECO:0000313" key="3">
    <source>
        <dbReference type="EMBL" id="MCX8999775.1"/>
    </source>
</evidence>